<dbReference type="STRING" id="1231623.Tasa_010_094"/>
<organism evidence="1 2">
    <name type="scientific">Tanticharoenia sakaeratensis NBRC 103193</name>
    <dbReference type="NCBI Taxonomy" id="1231623"/>
    <lineage>
        <taxon>Bacteria</taxon>
        <taxon>Pseudomonadati</taxon>
        <taxon>Pseudomonadota</taxon>
        <taxon>Alphaproteobacteria</taxon>
        <taxon>Acetobacterales</taxon>
        <taxon>Acetobacteraceae</taxon>
        <taxon>Tanticharoenia</taxon>
    </lineage>
</organism>
<comment type="caution">
    <text evidence="1">The sequence shown here is derived from an EMBL/GenBank/DDBJ whole genome shotgun (WGS) entry which is preliminary data.</text>
</comment>
<dbReference type="Proteomes" id="UP000032679">
    <property type="component" value="Unassembled WGS sequence"/>
</dbReference>
<dbReference type="SUPFAM" id="SSF48452">
    <property type="entry name" value="TPR-like"/>
    <property type="match status" value="1"/>
</dbReference>
<protein>
    <submittedName>
        <fullName evidence="1">Uncharacterized protein</fullName>
    </submittedName>
</protein>
<dbReference type="InterPro" id="IPR011990">
    <property type="entry name" value="TPR-like_helical_dom_sf"/>
</dbReference>
<evidence type="ECO:0000313" key="1">
    <source>
        <dbReference type="EMBL" id="GAN53547.1"/>
    </source>
</evidence>
<dbReference type="OrthoDB" id="7272872at2"/>
<evidence type="ECO:0000313" key="2">
    <source>
        <dbReference type="Proteomes" id="UP000032679"/>
    </source>
</evidence>
<dbReference type="RefSeq" id="WP_048847607.1">
    <property type="nucleotide sequence ID" value="NZ_BALE01000010.1"/>
</dbReference>
<reference evidence="1 2" key="1">
    <citation type="submission" date="2012-10" db="EMBL/GenBank/DDBJ databases">
        <title>Genome sequencing of Tanticharoenia sakaeratensis NBRC 103193.</title>
        <authorList>
            <person name="Azuma Y."/>
            <person name="Hadano H."/>
            <person name="Hirakawa H."/>
            <person name="Matsushita K."/>
        </authorList>
    </citation>
    <scope>NUCLEOTIDE SEQUENCE [LARGE SCALE GENOMIC DNA]</scope>
    <source>
        <strain evidence="1 2">NBRC 103193</strain>
    </source>
</reference>
<gene>
    <name evidence="1" type="ORF">Tasa_010_094</name>
</gene>
<proteinExistence type="predicted"/>
<sequence length="156" mass="17196">MQDAEQKLANATDSQQAQTLARQAEALRQRGVSPTAQLLMRDAQHALEQHDMKTAEASMDDAIVLQPDAEILWRSRAQVRADAGDFAGAIADLGVALQHDPGDINAWTMLSDTESDRHDFSAAYDAYEHVLTLNPLVKDGHRRLDKLKVARDGQPL</sequence>
<keyword evidence="2" id="KW-1185">Reference proteome</keyword>
<name>A0A0D6MIU3_9PROT</name>
<dbReference type="Gene3D" id="1.25.40.10">
    <property type="entry name" value="Tetratricopeptide repeat domain"/>
    <property type="match status" value="1"/>
</dbReference>
<dbReference type="EMBL" id="BALE01000010">
    <property type="protein sequence ID" value="GAN53547.1"/>
    <property type="molecule type" value="Genomic_DNA"/>
</dbReference>
<dbReference type="AlphaFoldDB" id="A0A0D6MIU3"/>
<accession>A0A0D6MIU3</accession>